<evidence type="ECO:0000313" key="1">
    <source>
        <dbReference type="EMBL" id="KAA6318933.1"/>
    </source>
</evidence>
<reference evidence="1" key="1">
    <citation type="submission" date="2019-03" db="EMBL/GenBank/DDBJ databases">
        <title>Single cell metagenomics reveals metabolic interactions within the superorganism composed of flagellate Streblomastix strix and complex community of Bacteroidetes bacteria on its surface.</title>
        <authorList>
            <person name="Treitli S.C."/>
            <person name="Kolisko M."/>
            <person name="Husnik F."/>
            <person name="Keeling P."/>
            <person name="Hampl V."/>
        </authorList>
    </citation>
    <scope>NUCLEOTIDE SEQUENCE</scope>
    <source>
        <strain evidence="1">STM</strain>
    </source>
</reference>
<dbReference type="EMBL" id="SNRY01004040">
    <property type="protein sequence ID" value="KAA6318933.1"/>
    <property type="molecule type" value="Genomic_DNA"/>
</dbReference>
<organism evidence="1">
    <name type="scientific">termite gut metagenome</name>
    <dbReference type="NCBI Taxonomy" id="433724"/>
    <lineage>
        <taxon>unclassified sequences</taxon>
        <taxon>metagenomes</taxon>
        <taxon>organismal metagenomes</taxon>
    </lineage>
</organism>
<feature type="non-terminal residue" evidence="1">
    <location>
        <position position="1"/>
    </location>
</feature>
<name>A0A5J4QE82_9ZZZZ</name>
<protein>
    <submittedName>
        <fullName evidence="1">Uncharacterized protein</fullName>
    </submittedName>
</protein>
<proteinExistence type="predicted"/>
<comment type="caution">
    <text evidence="1">The sequence shown here is derived from an EMBL/GenBank/DDBJ whole genome shotgun (WGS) entry which is preliminary data.</text>
</comment>
<dbReference type="AlphaFoldDB" id="A0A5J4QE82"/>
<sequence length="98" mass="11855">SKLKIVLLSDAYIENISYSFSISETIPFRFLVTDINKKHYNILKKEINRSRRYELYKRGSVFFFENEDDCSDFRRQLEEQSAGNFSKIRYNAYQEFKN</sequence>
<accession>A0A5J4QE82</accession>
<gene>
    <name evidence="1" type="ORF">EZS27_031111</name>
</gene>